<reference evidence="2" key="1">
    <citation type="submission" date="2017-04" db="EMBL/GenBank/DDBJ databases">
        <title>Function of individual gut microbiota members based on whole genome sequencing of pure cultures obtained from chicken caecum.</title>
        <authorList>
            <person name="Medvecky M."/>
            <person name="Cejkova D."/>
            <person name="Polansky O."/>
            <person name="Karasova D."/>
            <person name="Kubasova T."/>
            <person name="Cizek A."/>
            <person name="Rychlik I."/>
        </authorList>
    </citation>
    <scope>NUCLEOTIDE SEQUENCE [LARGE SCALE GENOMIC DNA]</scope>
    <source>
        <strain evidence="2">An180</strain>
    </source>
</reference>
<evidence type="ECO:0000313" key="2">
    <source>
        <dbReference type="Proteomes" id="UP000195897"/>
    </source>
</evidence>
<dbReference type="Proteomes" id="UP000195897">
    <property type="component" value="Unassembled WGS sequence"/>
</dbReference>
<evidence type="ECO:0000313" key="1">
    <source>
        <dbReference type="EMBL" id="OUP51568.1"/>
    </source>
</evidence>
<organism evidence="1 2">
    <name type="scientific">Butyricicoccus pullicaecorum</name>
    <dbReference type="NCBI Taxonomy" id="501571"/>
    <lineage>
        <taxon>Bacteria</taxon>
        <taxon>Bacillati</taxon>
        <taxon>Bacillota</taxon>
        <taxon>Clostridia</taxon>
        <taxon>Eubacteriales</taxon>
        <taxon>Butyricicoccaceae</taxon>
        <taxon>Butyricicoccus</taxon>
    </lineage>
</organism>
<name>A0A1Y4L487_9FIRM</name>
<accession>A0A1Y4L487</accession>
<dbReference type="AlphaFoldDB" id="A0A1Y4L487"/>
<gene>
    <name evidence="1" type="ORF">B5F17_12640</name>
</gene>
<proteinExistence type="predicted"/>
<protein>
    <submittedName>
        <fullName evidence="1">Uncharacterized protein</fullName>
    </submittedName>
</protein>
<sequence>MSLARVEIHAEESIASVMIDGKDVSMEISEVVYRHKAGEIPTLTVTYLVQEAEIQAVGSVVVKKPRGSIDDLFGRGKETSV</sequence>
<dbReference type="EMBL" id="NFKK01000020">
    <property type="protein sequence ID" value="OUP51568.1"/>
    <property type="molecule type" value="Genomic_DNA"/>
</dbReference>
<comment type="caution">
    <text evidence="1">The sequence shown here is derived from an EMBL/GenBank/DDBJ whole genome shotgun (WGS) entry which is preliminary data.</text>
</comment>
<dbReference type="RefSeq" id="WP_087374351.1">
    <property type="nucleotide sequence ID" value="NZ_NFKK01000020.1"/>
</dbReference>